<dbReference type="RefSeq" id="WP_023848056.1">
    <property type="nucleotide sequence ID" value="NZ_CP047166.1"/>
</dbReference>
<dbReference type="Gene3D" id="3.60.15.10">
    <property type="entry name" value="Ribonuclease Z/Hydroxyacylglutathione hydrolase-like"/>
    <property type="match status" value="1"/>
</dbReference>
<dbReference type="InterPro" id="IPR001279">
    <property type="entry name" value="Metallo-B-lactamas"/>
</dbReference>
<dbReference type="InterPro" id="IPR036866">
    <property type="entry name" value="RibonucZ/Hydroxyglut_hydro"/>
</dbReference>
<dbReference type="Proteomes" id="UP000596387">
    <property type="component" value="Chromosome"/>
</dbReference>
<dbReference type="CDD" id="cd16278">
    <property type="entry name" value="metallo-hydrolase-like_MBL-fold"/>
    <property type="match status" value="1"/>
</dbReference>
<dbReference type="PANTHER" id="PTHR23131:SF0">
    <property type="entry name" value="ENDORIBONUCLEASE LACTB2"/>
    <property type="match status" value="1"/>
</dbReference>
<gene>
    <name evidence="2" type="ORF">GQA70_09715</name>
</gene>
<dbReference type="PANTHER" id="PTHR23131">
    <property type="entry name" value="ENDORIBONUCLEASE LACTB2"/>
    <property type="match status" value="1"/>
</dbReference>
<reference evidence="2 3" key="1">
    <citation type="submission" date="2019-12" db="EMBL/GenBank/DDBJ databases">
        <title>Complete Genome Sequence of a Quorum-Sensing Bacterium,Rhodobacteraceae bacterium C31, Isolated from a marine microalgae symbiotic bacteria.</title>
        <authorList>
            <person name="Zhang Y."/>
        </authorList>
    </citation>
    <scope>NUCLEOTIDE SEQUENCE [LARGE SCALE GENOMIC DNA]</scope>
    <source>
        <strain evidence="2 3">C31</strain>
    </source>
</reference>
<accession>A0ABX7F9T0</accession>
<sequence length="304" mass="32128">MQDPQPAFRPEPGIPEELEPGLRRILAPNPSAMTFRGTNTYLLGTRGISVIDPGPDSPGHLEAILAALGPGQHVSHIVVTHAHLDHSPLARPLAQRTGAPVLGFGRYDAGRSAVMQRLAAEGLVGGGEGVDAGFAPDIALADGALIAGDGWQMRALHTPGHMANHLCLDWQGRLFSGDLVMGWASSLVSPPDGDLTAFMASLRRLASETWHSLYPGHGAPVTAPAARLADLLAHREGREAEILSALRAGPDTAAGLAAQIYRDVPRQLLPAAERNVLAHLIDLVERSRVQPTEDLNAAARFALL</sequence>
<dbReference type="InterPro" id="IPR041516">
    <property type="entry name" value="LACTB2_WH"/>
</dbReference>
<dbReference type="Pfam" id="PF17778">
    <property type="entry name" value="WHD_BLACT"/>
    <property type="match status" value="1"/>
</dbReference>
<evidence type="ECO:0000313" key="2">
    <source>
        <dbReference type="EMBL" id="QRF66562.1"/>
    </source>
</evidence>
<dbReference type="SMART" id="SM00849">
    <property type="entry name" value="Lactamase_B"/>
    <property type="match status" value="1"/>
</dbReference>
<proteinExistence type="predicted"/>
<name>A0ABX7F9T0_9RHOB</name>
<dbReference type="EMBL" id="CP047166">
    <property type="protein sequence ID" value="QRF66562.1"/>
    <property type="molecule type" value="Genomic_DNA"/>
</dbReference>
<protein>
    <submittedName>
        <fullName evidence="2">MBL fold metallo-hydrolase</fullName>
    </submittedName>
</protein>
<dbReference type="SUPFAM" id="SSF56281">
    <property type="entry name" value="Metallo-hydrolase/oxidoreductase"/>
    <property type="match status" value="1"/>
</dbReference>
<dbReference type="Gene3D" id="1.10.10.10">
    <property type="entry name" value="Winged helix-like DNA-binding domain superfamily/Winged helix DNA-binding domain"/>
    <property type="match status" value="1"/>
</dbReference>
<organism evidence="2 3">
    <name type="scientific">Ponticoccus alexandrii</name>
    <dbReference type="NCBI Taxonomy" id="1943633"/>
    <lineage>
        <taxon>Bacteria</taxon>
        <taxon>Pseudomonadati</taxon>
        <taxon>Pseudomonadota</taxon>
        <taxon>Alphaproteobacteria</taxon>
        <taxon>Rhodobacterales</taxon>
        <taxon>Roseobacteraceae</taxon>
        <taxon>Ponticoccus</taxon>
    </lineage>
</organism>
<feature type="domain" description="Metallo-beta-lactamase" evidence="1">
    <location>
        <begin position="37"/>
        <end position="217"/>
    </location>
</feature>
<dbReference type="InterPro" id="IPR036388">
    <property type="entry name" value="WH-like_DNA-bd_sf"/>
</dbReference>
<keyword evidence="3" id="KW-1185">Reference proteome</keyword>
<evidence type="ECO:0000259" key="1">
    <source>
        <dbReference type="SMART" id="SM00849"/>
    </source>
</evidence>
<dbReference type="InterPro" id="IPR050662">
    <property type="entry name" value="Sec-metab_biosynth-thioest"/>
</dbReference>
<evidence type="ECO:0000313" key="3">
    <source>
        <dbReference type="Proteomes" id="UP000596387"/>
    </source>
</evidence>
<dbReference type="Pfam" id="PF00753">
    <property type="entry name" value="Lactamase_B"/>
    <property type="match status" value="1"/>
</dbReference>